<name>A0A8T0HYH5_CERPU</name>
<feature type="coiled-coil region" evidence="1">
    <location>
        <begin position="170"/>
        <end position="304"/>
    </location>
</feature>
<feature type="region of interest" description="Disordered" evidence="2">
    <location>
        <begin position="1"/>
        <end position="39"/>
    </location>
</feature>
<dbReference type="PANTHER" id="PTHR31161">
    <property type="entry name" value="PROTEIN GRAVITROPIC IN THE LIGHT 1"/>
    <property type="match status" value="1"/>
</dbReference>
<proteinExistence type="predicted"/>
<feature type="region of interest" description="Disordered" evidence="2">
    <location>
        <begin position="93"/>
        <end position="114"/>
    </location>
</feature>
<dbReference type="InterPro" id="IPR056813">
    <property type="entry name" value="GIL1_IRKI_C"/>
</dbReference>
<evidence type="ECO:0000256" key="1">
    <source>
        <dbReference type="SAM" id="Coils"/>
    </source>
</evidence>
<feature type="coiled-coil region" evidence="1">
    <location>
        <begin position="368"/>
        <end position="465"/>
    </location>
</feature>
<comment type="caution">
    <text evidence="4">The sequence shown here is derived from an EMBL/GenBank/DDBJ whole genome shotgun (WGS) entry which is preliminary data.</text>
</comment>
<organism evidence="4 5">
    <name type="scientific">Ceratodon purpureus</name>
    <name type="common">Fire moss</name>
    <name type="synonym">Dicranum purpureum</name>
    <dbReference type="NCBI Taxonomy" id="3225"/>
    <lineage>
        <taxon>Eukaryota</taxon>
        <taxon>Viridiplantae</taxon>
        <taxon>Streptophyta</taxon>
        <taxon>Embryophyta</taxon>
        <taxon>Bryophyta</taxon>
        <taxon>Bryophytina</taxon>
        <taxon>Bryopsida</taxon>
        <taxon>Dicranidae</taxon>
        <taxon>Pseudoditrichales</taxon>
        <taxon>Ditrichaceae</taxon>
        <taxon>Ceratodon</taxon>
    </lineage>
</organism>
<keyword evidence="5" id="KW-1185">Reference proteome</keyword>
<sequence length="845" mass="96521">MAYYNSLPTIPDARRNGFPSVQDDRRNDYLTKQAGDQRNGFKTAEYEGSPFMEVPLPESKPPPPGWFSYVWTIPGSYWNSWLSSRSTIPRLEGGSNSAGGIQRPPTFNRNQDSETNYRSYGNIDSRGVNGAHLGKVDNTSRGIDDHQRFPARNEAHIDDLEVRFKEKETIQRLDNRIKHLEKCMKDLESDFIVKTKSYYVEKMRADDFEKVNRECQEKLKGLSLEKMRADKLEKENRDLLGKLRALYSETTRADALAKENREYQGKLQGLQSEKMRGDNLERENSEYQAKLQMKEREVGELQLKLQAQTTASSAAAAALEVRDAELKILQNSFQDVRRENQELKSWKLEQEGRIENDMSTTGELNTKVSELTTAHDQLEKQKQQLATNVQEQAKRIQELKQLVSVLELKMAAKDSEAQSLRERLREERVKSSNLSDALQQKNSQIEEIMQLAQDLEQRNNDLMAKAVPAANSAQGDDKEPRERELNAQFSALQAQIGSKESETLSLKARLREELENTARLSERLQHCDLEIDDLKHQIRDLARGRDTDSVDFLIPPPPPPPRDYIGGESFLESEATPYLLDGAVQRVHEVAGIFARLLMKAMEQGKIDGMAVARNNYVRSISVDKAAPLKYVLEAITCKLLFQGFEHECFDLQDSSSGFLDMEQQRMDNFREYKYLSSIENPEQLVLKADNLFTHFCRTKLENLSAVIPEIEGLVQEIISRTFEHSFSSDESAADVASFLAAKLGVTFVKLAVCVWQVHKLVFSFNPMARIFRVAQSEKFVEKYMESVIFQESESDEDEDMVSVDISRVDFMVVPGFLINRIVIRSRVFVVTKPLSKAFWIPNGS</sequence>
<protein>
    <recommendedName>
        <fullName evidence="3">GIL1/IRKI C-terminal domain-containing protein</fullName>
    </recommendedName>
</protein>
<dbReference type="OrthoDB" id="1915848at2759"/>
<evidence type="ECO:0000313" key="4">
    <source>
        <dbReference type="EMBL" id="KAG0575493.1"/>
    </source>
</evidence>
<dbReference type="Proteomes" id="UP000822688">
    <property type="component" value="Chromosome 5"/>
</dbReference>
<evidence type="ECO:0000259" key="3">
    <source>
        <dbReference type="Pfam" id="PF24994"/>
    </source>
</evidence>
<dbReference type="GO" id="GO:0009639">
    <property type="term" value="P:response to red or far red light"/>
    <property type="evidence" value="ECO:0007669"/>
    <property type="project" value="InterPro"/>
</dbReference>
<dbReference type="GO" id="GO:0009959">
    <property type="term" value="P:negative gravitropism"/>
    <property type="evidence" value="ECO:0007669"/>
    <property type="project" value="InterPro"/>
</dbReference>
<dbReference type="InterPro" id="IPR040225">
    <property type="entry name" value="GIL1-like"/>
</dbReference>
<feature type="compositionally biased region" description="Polar residues" evidence="2">
    <location>
        <begin position="94"/>
        <end position="114"/>
    </location>
</feature>
<gene>
    <name evidence="4" type="ORF">KC19_5G007800</name>
</gene>
<reference evidence="4" key="1">
    <citation type="submission" date="2020-06" db="EMBL/GenBank/DDBJ databases">
        <title>WGS assembly of Ceratodon purpureus strain R40.</title>
        <authorList>
            <person name="Carey S.B."/>
            <person name="Jenkins J."/>
            <person name="Shu S."/>
            <person name="Lovell J.T."/>
            <person name="Sreedasyam A."/>
            <person name="Maumus F."/>
            <person name="Tiley G.P."/>
            <person name="Fernandez-Pozo N."/>
            <person name="Barry K."/>
            <person name="Chen C."/>
            <person name="Wang M."/>
            <person name="Lipzen A."/>
            <person name="Daum C."/>
            <person name="Saski C.A."/>
            <person name="Payton A.C."/>
            <person name="Mcbreen J.C."/>
            <person name="Conrad R.E."/>
            <person name="Kollar L.M."/>
            <person name="Olsson S."/>
            <person name="Huttunen S."/>
            <person name="Landis J.B."/>
            <person name="Wickett N.J."/>
            <person name="Johnson M.G."/>
            <person name="Rensing S.A."/>
            <person name="Grimwood J."/>
            <person name="Schmutz J."/>
            <person name="Mcdaniel S.F."/>
        </authorList>
    </citation>
    <scope>NUCLEOTIDE SEQUENCE</scope>
    <source>
        <strain evidence="4">R40</strain>
    </source>
</reference>
<feature type="domain" description="GIL1/IRKI C-terminal" evidence="3">
    <location>
        <begin position="771"/>
        <end position="829"/>
    </location>
</feature>
<evidence type="ECO:0000313" key="5">
    <source>
        <dbReference type="Proteomes" id="UP000822688"/>
    </source>
</evidence>
<evidence type="ECO:0000256" key="2">
    <source>
        <dbReference type="SAM" id="MobiDB-lite"/>
    </source>
</evidence>
<dbReference type="AlphaFoldDB" id="A0A8T0HYH5"/>
<accession>A0A8T0HYH5</accession>
<keyword evidence="1" id="KW-0175">Coiled coil</keyword>
<dbReference type="EMBL" id="CM026425">
    <property type="protein sequence ID" value="KAG0575493.1"/>
    <property type="molecule type" value="Genomic_DNA"/>
</dbReference>
<dbReference type="Pfam" id="PF24994">
    <property type="entry name" value="GIL1_IRKI_C"/>
    <property type="match status" value="1"/>
</dbReference>